<reference evidence="2 3" key="1">
    <citation type="submission" date="2024-04" db="EMBL/GenBank/DDBJ databases">
        <title>Tritrichomonas musculus Genome.</title>
        <authorList>
            <person name="Alves-Ferreira E."/>
            <person name="Grigg M."/>
            <person name="Lorenzi H."/>
            <person name="Galac M."/>
        </authorList>
    </citation>
    <scope>NUCLEOTIDE SEQUENCE [LARGE SCALE GENOMIC DNA]</scope>
    <source>
        <strain evidence="2 3">EAF2021</strain>
    </source>
</reference>
<dbReference type="InterPro" id="IPR050164">
    <property type="entry name" value="Peptidase_C19"/>
</dbReference>
<dbReference type="PROSITE" id="PS50235">
    <property type="entry name" value="USP_3"/>
    <property type="match status" value="1"/>
</dbReference>
<dbReference type="Proteomes" id="UP001470230">
    <property type="component" value="Unassembled WGS sequence"/>
</dbReference>
<name>A0ABR2GQR7_9EUKA</name>
<protein>
    <recommendedName>
        <fullName evidence="1">USP domain-containing protein</fullName>
    </recommendedName>
</protein>
<dbReference type="InterPro" id="IPR001394">
    <property type="entry name" value="Peptidase_C19_UCH"/>
</dbReference>
<dbReference type="InterPro" id="IPR038765">
    <property type="entry name" value="Papain-like_cys_pep_sf"/>
</dbReference>
<dbReference type="InterPro" id="IPR018200">
    <property type="entry name" value="USP_CS"/>
</dbReference>
<dbReference type="PROSITE" id="PS00972">
    <property type="entry name" value="USP_1"/>
    <property type="match status" value="1"/>
</dbReference>
<feature type="domain" description="USP" evidence="1">
    <location>
        <begin position="7"/>
        <end position="273"/>
    </location>
</feature>
<evidence type="ECO:0000313" key="2">
    <source>
        <dbReference type="EMBL" id="KAK8836259.1"/>
    </source>
</evidence>
<proteinExistence type="predicted"/>
<dbReference type="Pfam" id="PF00443">
    <property type="entry name" value="UCH"/>
    <property type="match status" value="1"/>
</dbReference>
<dbReference type="SUPFAM" id="SSF54001">
    <property type="entry name" value="Cysteine proteinases"/>
    <property type="match status" value="1"/>
</dbReference>
<gene>
    <name evidence="2" type="ORF">M9Y10_039891</name>
</gene>
<evidence type="ECO:0000313" key="3">
    <source>
        <dbReference type="Proteomes" id="UP001470230"/>
    </source>
</evidence>
<dbReference type="PANTHER" id="PTHR24006">
    <property type="entry name" value="UBIQUITIN CARBOXYL-TERMINAL HYDROLASE"/>
    <property type="match status" value="1"/>
</dbReference>
<sequence>MQSRICPGITNAGSTCFFASIIQILANTQVPSILSSEAMTRIPNSFFNILNIVFQQLLSDHDVTKDLVEHTFAFFPKYNTKVQSDANEFFHYLVHLLGYKFSYLFAEIHDEIFRCTRCGLQTLKTAYFNQIELHSNTHFVNINDLLNTYFSSQFELECLCSQCQINTVHFKRNRFNSLPKYLVLKINYNSQEHMRICRIKVLQEIKIMLASGLSQNYKLTGILYYSGNGQSGHYWSVTFKYGKLRIHNDSRSGYLKNKTPREYGIDTIFYEKCFPSF</sequence>
<dbReference type="Gene3D" id="3.90.70.10">
    <property type="entry name" value="Cysteine proteinases"/>
    <property type="match status" value="1"/>
</dbReference>
<evidence type="ECO:0000259" key="1">
    <source>
        <dbReference type="PROSITE" id="PS50235"/>
    </source>
</evidence>
<keyword evidence="3" id="KW-1185">Reference proteome</keyword>
<dbReference type="EMBL" id="JAPFFF010000067">
    <property type="protein sequence ID" value="KAK8836259.1"/>
    <property type="molecule type" value="Genomic_DNA"/>
</dbReference>
<organism evidence="2 3">
    <name type="scientific">Tritrichomonas musculus</name>
    <dbReference type="NCBI Taxonomy" id="1915356"/>
    <lineage>
        <taxon>Eukaryota</taxon>
        <taxon>Metamonada</taxon>
        <taxon>Parabasalia</taxon>
        <taxon>Tritrichomonadida</taxon>
        <taxon>Tritrichomonadidae</taxon>
        <taxon>Tritrichomonas</taxon>
    </lineage>
</organism>
<accession>A0ABR2GQR7</accession>
<dbReference type="InterPro" id="IPR028889">
    <property type="entry name" value="USP"/>
</dbReference>
<comment type="caution">
    <text evidence="2">The sequence shown here is derived from an EMBL/GenBank/DDBJ whole genome shotgun (WGS) entry which is preliminary data.</text>
</comment>